<keyword evidence="7" id="KW-1185">Reference proteome</keyword>
<keyword evidence="4" id="KW-0804">Transcription</keyword>
<keyword evidence="3" id="KW-0238">DNA-binding</keyword>
<dbReference type="Gene3D" id="3.40.190.290">
    <property type="match status" value="1"/>
</dbReference>
<evidence type="ECO:0000313" key="7">
    <source>
        <dbReference type="Proteomes" id="UP000288587"/>
    </source>
</evidence>
<evidence type="ECO:0000256" key="3">
    <source>
        <dbReference type="ARBA" id="ARBA00023125"/>
    </source>
</evidence>
<dbReference type="InterPro" id="IPR000847">
    <property type="entry name" value="LysR_HTH_N"/>
</dbReference>
<dbReference type="Pfam" id="PF00126">
    <property type="entry name" value="HTH_1"/>
    <property type="match status" value="1"/>
</dbReference>
<protein>
    <submittedName>
        <fullName evidence="6">LysR family transcriptional regulator</fullName>
    </submittedName>
</protein>
<sequence>MIGALTLDQLRVLVAIDEAGSFSAAGRRLRRVQSAISHAVQGLEDSQGVQLFDRSTRTPRFTDAGRALVAQARQVLRQAERFERTAQDIAAGMEPELSLAMDSFVPSPPVIQALALLQSEFPNLAVTLFTEGMGSAERRVRDGSATIGLCALLPSVAQDLQAMPLTQITMVPVVAPSHPLAQETGPITRDLLQDQVQLILTDPQQRPGPRFSVVSTRVWRFVDIARRLEFLLAGFGWGTMPRHLVQAHLDAGALVPLRIEDPGVLPPSIGLFAIHDRIHPLGLGARRLLVALQEQPWPRPT</sequence>
<feature type="domain" description="HTH lysR-type" evidence="5">
    <location>
        <begin position="5"/>
        <end position="62"/>
    </location>
</feature>
<dbReference type="InterPro" id="IPR036390">
    <property type="entry name" value="WH_DNA-bd_sf"/>
</dbReference>
<evidence type="ECO:0000256" key="2">
    <source>
        <dbReference type="ARBA" id="ARBA00023015"/>
    </source>
</evidence>
<evidence type="ECO:0000256" key="1">
    <source>
        <dbReference type="ARBA" id="ARBA00009437"/>
    </source>
</evidence>
<dbReference type="SUPFAM" id="SSF53850">
    <property type="entry name" value="Periplasmic binding protein-like II"/>
    <property type="match status" value="1"/>
</dbReference>
<dbReference type="Gene3D" id="1.10.10.10">
    <property type="entry name" value="Winged helix-like DNA-binding domain superfamily/Winged helix DNA-binding domain"/>
    <property type="match status" value="1"/>
</dbReference>
<dbReference type="InterPro" id="IPR005119">
    <property type="entry name" value="LysR_subst-bd"/>
</dbReference>
<evidence type="ECO:0000313" key="6">
    <source>
        <dbReference type="EMBL" id="RVT82931.1"/>
    </source>
</evidence>
<reference evidence="6 7" key="1">
    <citation type="submission" date="2019-01" db="EMBL/GenBank/DDBJ databases">
        <authorList>
            <person name="Chen W.-M."/>
        </authorList>
    </citation>
    <scope>NUCLEOTIDE SEQUENCE [LARGE SCALE GENOMIC DNA]</scope>
    <source>
        <strain evidence="6 7">CCP-18</strain>
    </source>
</reference>
<dbReference type="InterPro" id="IPR036388">
    <property type="entry name" value="WH-like_DNA-bd_sf"/>
</dbReference>
<organism evidence="6 7">
    <name type="scientific">Inhella crocodyli</name>
    <dbReference type="NCBI Taxonomy" id="2499851"/>
    <lineage>
        <taxon>Bacteria</taxon>
        <taxon>Pseudomonadati</taxon>
        <taxon>Pseudomonadota</taxon>
        <taxon>Betaproteobacteria</taxon>
        <taxon>Burkholderiales</taxon>
        <taxon>Sphaerotilaceae</taxon>
        <taxon>Inhella</taxon>
    </lineage>
</organism>
<evidence type="ECO:0000259" key="5">
    <source>
        <dbReference type="PROSITE" id="PS50931"/>
    </source>
</evidence>
<evidence type="ECO:0000256" key="4">
    <source>
        <dbReference type="ARBA" id="ARBA00023163"/>
    </source>
</evidence>
<dbReference type="AlphaFoldDB" id="A0A3S2UXA0"/>
<dbReference type="SUPFAM" id="SSF46785">
    <property type="entry name" value="Winged helix' DNA-binding domain"/>
    <property type="match status" value="1"/>
</dbReference>
<comment type="similarity">
    <text evidence="1">Belongs to the LysR transcriptional regulatory family.</text>
</comment>
<dbReference type="GO" id="GO:0000976">
    <property type="term" value="F:transcription cis-regulatory region binding"/>
    <property type="evidence" value="ECO:0007669"/>
    <property type="project" value="TreeGrafter"/>
</dbReference>
<dbReference type="Proteomes" id="UP000288587">
    <property type="component" value="Unassembled WGS sequence"/>
</dbReference>
<keyword evidence="2" id="KW-0805">Transcription regulation</keyword>
<dbReference type="PRINTS" id="PR00039">
    <property type="entry name" value="HTHLYSR"/>
</dbReference>
<name>A0A3S2UXA0_9BURK</name>
<dbReference type="PANTHER" id="PTHR30126:SF91">
    <property type="entry name" value="LYSR FAMILY TRANSCRIPTIONAL REGULATOR"/>
    <property type="match status" value="1"/>
</dbReference>
<dbReference type="Pfam" id="PF03466">
    <property type="entry name" value="LysR_substrate"/>
    <property type="match status" value="1"/>
</dbReference>
<gene>
    <name evidence="6" type="ORF">EOD73_15300</name>
</gene>
<dbReference type="RefSeq" id="WP_127683912.1">
    <property type="nucleotide sequence ID" value="NZ_SACM01000005.1"/>
</dbReference>
<dbReference type="FunFam" id="1.10.10.10:FF:000001">
    <property type="entry name" value="LysR family transcriptional regulator"/>
    <property type="match status" value="1"/>
</dbReference>
<dbReference type="GO" id="GO:0003700">
    <property type="term" value="F:DNA-binding transcription factor activity"/>
    <property type="evidence" value="ECO:0007669"/>
    <property type="project" value="InterPro"/>
</dbReference>
<dbReference type="EMBL" id="SACM01000005">
    <property type="protein sequence ID" value="RVT82931.1"/>
    <property type="molecule type" value="Genomic_DNA"/>
</dbReference>
<comment type="caution">
    <text evidence="6">The sequence shown here is derived from an EMBL/GenBank/DDBJ whole genome shotgun (WGS) entry which is preliminary data.</text>
</comment>
<dbReference type="OrthoDB" id="196624at2"/>
<accession>A0A3S2UXA0</accession>
<dbReference type="PANTHER" id="PTHR30126">
    <property type="entry name" value="HTH-TYPE TRANSCRIPTIONAL REGULATOR"/>
    <property type="match status" value="1"/>
</dbReference>
<proteinExistence type="inferred from homology"/>
<dbReference type="PROSITE" id="PS50931">
    <property type="entry name" value="HTH_LYSR"/>
    <property type="match status" value="1"/>
</dbReference>